<dbReference type="EMBL" id="CDSF01000144">
    <property type="protein sequence ID" value="CEP03282.1"/>
    <property type="molecule type" value="Genomic_DNA"/>
</dbReference>
<dbReference type="PROSITE" id="PS50969">
    <property type="entry name" value="FCP1"/>
    <property type="match status" value="1"/>
</dbReference>
<feature type="compositionally biased region" description="Polar residues" evidence="5">
    <location>
        <begin position="50"/>
        <end position="61"/>
    </location>
</feature>
<dbReference type="OrthoDB" id="277011at2759"/>
<evidence type="ECO:0000259" key="6">
    <source>
        <dbReference type="PROSITE" id="PS50969"/>
    </source>
</evidence>
<name>A0A0G4J6Y6_PLABS</name>
<protein>
    <recommendedName>
        <fullName evidence="6">FCP1 homology domain-containing protein</fullName>
    </recommendedName>
</protein>
<dbReference type="Gene3D" id="3.40.50.1000">
    <property type="entry name" value="HAD superfamily/HAD-like"/>
    <property type="match status" value="1"/>
</dbReference>
<dbReference type="AlphaFoldDB" id="A0A0G4J6Y6"/>
<feature type="region of interest" description="Disordered" evidence="5">
    <location>
        <begin position="50"/>
        <end position="132"/>
    </location>
</feature>
<dbReference type="Pfam" id="PF03031">
    <property type="entry name" value="NIF"/>
    <property type="match status" value="1"/>
</dbReference>
<comment type="similarity">
    <text evidence="4">Belongs to the CTDSPL2 family.</text>
</comment>
<dbReference type="EMBL" id="OVEO01000004">
    <property type="protein sequence ID" value="SPQ95518.1"/>
    <property type="molecule type" value="Genomic_DNA"/>
</dbReference>
<keyword evidence="2" id="KW-0904">Protein phosphatase</keyword>
<reference evidence="7 9" key="1">
    <citation type="submission" date="2015-02" db="EMBL/GenBank/DDBJ databases">
        <authorList>
            <person name="Chooi Y.-H."/>
        </authorList>
    </citation>
    <scope>NUCLEOTIDE SEQUENCE [LARGE SCALE GENOMIC DNA]</scope>
    <source>
        <strain evidence="7">E3</strain>
    </source>
</reference>
<dbReference type="SUPFAM" id="SSF56784">
    <property type="entry name" value="HAD-like"/>
    <property type="match status" value="1"/>
</dbReference>
<evidence type="ECO:0000313" key="7">
    <source>
        <dbReference type="EMBL" id="CEP03282.1"/>
    </source>
</evidence>
<gene>
    <name evidence="7" type="ORF">PBRA_003042</name>
    <name evidence="8" type="ORF">PLBR_LOCUS2733</name>
</gene>
<dbReference type="InterPro" id="IPR011948">
    <property type="entry name" value="Dullard_phosphatase"/>
</dbReference>
<proteinExistence type="inferred from homology"/>
<evidence type="ECO:0000256" key="5">
    <source>
        <dbReference type="SAM" id="MobiDB-lite"/>
    </source>
</evidence>
<evidence type="ECO:0000256" key="4">
    <source>
        <dbReference type="ARBA" id="ARBA00038355"/>
    </source>
</evidence>
<dbReference type="InterPro" id="IPR004274">
    <property type="entry name" value="FCP1_dom"/>
</dbReference>
<dbReference type="FunFam" id="3.40.50.1000:FF:000015">
    <property type="entry name" value="CTD small phosphatase-like protein 2"/>
    <property type="match status" value="1"/>
</dbReference>
<dbReference type="GO" id="GO:0005634">
    <property type="term" value="C:nucleus"/>
    <property type="evidence" value="ECO:0007669"/>
    <property type="project" value="UniProtKB-ARBA"/>
</dbReference>
<feature type="compositionally biased region" description="Low complexity" evidence="5">
    <location>
        <begin position="79"/>
        <end position="90"/>
    </location>
</feature>
<evidence type="ECO:0000256" key="1">
    <source>
        <dbReference type="ARBA" id="ARBA00022801"/>
    </source>
</evidence>
<dbReference type="STRING" id="37360.A0A0G4J6Y6"/>
<feature type="compositionally biased region" description="Basic and acidic residues" evidence="5">
    <location>
        <begin position="119"/>
        <end position="130"/>
    </location>
</feature>
<evidence type="ECO:0000313" key="10">
    <source>
        <dbReference type="Proteomes" id="UP000290189"/>
    </source>
</evidence>
<dbReference type="InterPro" id="IPR036412">
    <property type="entry name" value="HAD-like_sf"/>
</dbReference>
<dbReference type="SMART" id="SM00577">
    <property type="entry name" value="CPDc"/>
    <property type="match status" value="1"/>
</dbReference>
<evidence type="ECO:0000313" key="9">
    <source>
        <dbReference type="Proteomes" id="UP000039324"/>
    </source>
</evidence>
<dbReference type="Proteomes" id="UP000290189">
    <property type="component" value="Unassembled WGS sequence"/>
</dbReference>
<feature type="compositionally biased region" description="Basic and acidic residues" evidence="5">
    <location>
        <begin position="64"/>
        <end position="78"/>
    </location>
</feature>
<feature type="domain" description="FCP1 homology" evidence="6">
    <location>
        <begin position="168"/>
        <end position="327"/>
    </location>
</feature>
<dbReference type="InterPro" id="IPR050365">
    <property type="entry name" value="TIM50"/>
</dbReference>
<dbReference type="Proteomes" id="UP000039324">
    <property type="component" value="Unassembled WGS sequence"/>
</dbReference>
<evidence type="ECO:0000256" key="2">
    <source>
        <dbReference type="ARBA" id="ARBA00022912"/>
    </source>
</evidence>
<geneLocation type="mitochondrion" evidence="8"/>
<dbReference type="NCBIfam" id="TIGR02251">
    <property type="entry name" value="HIF-SF_euk"/>
    <property type="match status" value="1"/>
</dbReference>
<evidence type="ECO:0000313" key="8">
    <source>
        <dbReference type="EMBL" id="SPQ95518.1"/>
    </source>
</evidence>
<accession>A0A0G4J6Y6</accession>
<comment type="function">
    <text evidence="3">Probable phosphatase.</text>
</comment>
<reference evidence="8 10" key="2">
    <citation type="submission" date="2018-03" db="EMBL/GenBank/DDBJ databases">
        <authorList>
            <person name="Fogelqvist J."/>
        </authorList>
    </citation>
    <scope>NUCLEOTIDE SEQUENCE [LARGE SCALE GENOMIC DNA]</scope>
</reference>
<evidence type="ECO:0000256" key="3">
    <source>
        <dbReference type="ARBA" id="ARBA00037324"/>
    </source>
</evidence>
<sequence>MAAAPASDTVCITPRRSLLKSIKKLFWSSAPPGTAPAIPEKLMTSLSITPQSPIASATPQKRSAAVERARRRLLKEQESPPSKDSNASDADSSEQEVLFSPATWRHDDEEENSRHRQASAHEEEPEDSGHAIDLGDEEFCPYRFIKRLPSVEAIAMSRPVSLPDKVPGFEDRMTLVLDLDETLVHCSIEPLPNSEMTFPVLHCGHEYQVHVRRRPFFKEFCEKVSQWFEIIVFTASQRVYADRLLDILDPKGVYFQHRLFRDHCHLHEGNYLKDLRVLNRDLRRVAIIDNSVQAFGLHLDNGIPVESWFSEDSDMELIRLLPFLEGLKDAADVRPHIRRRFRLHEVISSLA</sequence>
<dbReference type="InterPro" id="IPR023214">
    <property type="entry name" value="HAD_sf"/>
</dbReference>
<dbReference type="PANTHER" id="PTHR12210">
    <property type="entry name" value="DULLARD PROTEIN PHOSPHATASE"/>
    <property type="match status" value="1"/>
</dbReference>
<keyword evidence="1" id="KW-0378">Hydrolase</keyword>
<dbReference type="CDD" id="cd07521">
    <property type="entry name" value="HAD_FCP1-like"/>
    <property type="match status" value="1"/>
</dbReference>
<organism evidence="7 9">
    <name type="scientific">Plasmodiophora brassicae</name>
    <name type="common">Clubroot disease agent</name>
    <dbReference type="NCBI Taxonomy" id="37360"/>
    <lineage>
        <taxon>Eukaryota</taxon>
        <taxon>Sar</taxon>
        <taxon>Rhizaria</taxon>
        <taxon>Endomyxa</taxon>
        <taxon>Phytomyxea</taxon>
        <taxon>Plasmodiophorida</taxon>
        <taxon>Plasmodiophoridae</taxon>
        <taxon>Plasmodiophora</taxon>
    </lineage>
</organism>
<dbReference type="GO" id="GO:0004721">
    <property type="term" value="F:phosphoprotein phosphatase activity"/>
    <property type="evidence" value="ECO:0007669"/>
    <property type="project" value="UniProtKB-KW"/>
</dbReference>
<keyword evidence="8" id="KW-0496">Mitochondrion</keyword>
<keyword evidence="9" id="KW-1185">Reference proteome</keyword>